<dbReference type="EMBL" id="EQ973776">
    <property type="protein sequence ID" value="EEF50206.1"/>
    <property type="molecule type" value="Genomic_DNA"/>
</dbReference>
<accession>B9REK3</accession>
<keyword evidence="2" id="KW-1185">Reference proteome</keyword>
<sequence length="49" mass="5024">MAPTDPNFLPVYSPTGTIHVSGLLGSPVVSRPIVPDYEGILGARSGLAC</sequence>
<evidence type="ECO:0000313" key="1">
    <source>
        <dbReference type="EMBL" id="EEF50206.1"/>
    </source>
</evidence>
<evidence type="ECO:0000313" key="2">
    <source>
        <dbReference type="Proteomes" id="UP000008311"/>
    </source>
</evidence>
<dbReference type="Proteomes" id="UP000008311">
    <property type="component" value="Unassembled WGS sequence"/>
</dbReference>
<proteinExistence type="predicted"/>
<name>B9REK3_RICCO</name>
<gene>
    <name evidence="1" type="ORF">RCOM_1773210</name>
</gene>
<dbReference type="AlphaFoldDB" id="B9REK3"/>
<protein>
    <submittedName>
        <fullName evidence="1">Uncharacterized protein</fullName>
    </submittedName>
</protein>
<reference evidence="2" key="1">
    <citation type="journal article" date="2010" name="Nat. Biotechnol.">
        <title>Draft genome sequence of the oilseed species Ricinus communis.</title>
        <authorList>
            <person name="Chan A.P."/>
            <person name="Crabtree J."/>
            <person name="Zhao Q."/>
            <person name="Lorenzi H."/>
            <person name="Orvis J."/>
            <person name="Puiu D."/>
            <person name="Melake-Berhan A."/>
            <person name="Jones K.M."/>
            <person name="Redman J."/>
            <person name="Chen G."/>
            <person name="Cahoon E.B."/>
            <person name="Gedil M."/>
            <person name="Stanke M."/>
            <person name="Haas B.J."/>
            <person name="Wortman J.R."/>
            <person name="Fraser-Liggett C.M."/>
            <person name="Ravel J."/>
            <person name="Rabinowicz P.D."/>
        </authorList>
    </citation>
    <scope>NUCLEOTIDE SEQUENCE [LARGE SCALE GENOMIC DNA]</scope>
    <source>
        <strain evidence="2">cv. Hale</strain>
    </source>
</reference>
<dbReference type="InParanoid" id="B9REK3"/>
<organism evidence="1 2">
    <name type="scientific">Ricinus communis</name>
    <name type="common">Castor bean</name>
    <dbReference type="NCBI Taxonomy" id="3988"/>
    <lineage>
        <taxon>Eukaryota</taxon>
        <taxon>Viridiplantae</taxon>
        <taxon>Streptophyta</taxon>
        <taxon>Embryophyta</taxon>
        <taxon>Tracheophyta</taxon>
        <taxon>Spermatophyta</taxon>
        <taxon>Magnoliopsida</taxon>
        <taxon>eudicotyledons</taxon>
        <taxon>Gunneridae</taxon>
        <taxon>Pentapetalae</taxon>
        <taxon>rosids</taxon>
        <taxon>fabids</taxon>
        <taxon>Malpighiales</taxon>
        <taxon>Euphorbiaceae</taxon>
        <taxon>Acalyphoideae</taxon>
        <taxon>Acalypheae</taxon>
        <taxon>Ricinus</taxon>
    </lineage>
</organism>